<protein>
    <recommendedName>
        <fullName evidence="2">NACHT domain-containing protein</fullName>
    </recommendedName>
</protein>
<name>A0A423VRA8_CYTCH</name>
<dbReference type="AlphaFoldDB" id="A0A423VRA8"/>
<keyword evidence="1" id="KW-0677">Repeat</keyword>
<dbReference type="Proteomes" id="UP000284375">
    <property type="component" value="Unassembled WGS sequence"/>
</dbReference>
<dbReference type="Gene3D" id="3.40.50.300">
    <property type="entry name" value="P-loop containing nucleotide triphosphate hydrolases"/>
    <property type="match status" value="1"/>
</dbReference>
<proteinExistence type="predicted"/>
<dbReference type="InterPro" id="IPR007111">
    <property type="entry name" value="NACHT_NTPase"/>
</dbReference>
<dbReference type="OrthoDB" id="194358at2759"/>
<dbReference type="PANTHER" id="PTHR10039:SF15">
    <property type="entry name" value="NACHT DOMAIN-CONTAINING PROTEIN"/>
    <property type="match status" value="1"/>
</dbReference>
<dbReference type="PANTHER" id="PTHR10039">
    <property type="entry name" value="AMELOGENIN"/>
    <property type="match status" value="1"/>
</dbReference>
<accession>A0A423VRA8</accession>
<feature type="domain" description="NACHT" evidence="2">
    <location>
        <begin position="225"/>
        <end position="340"/>
    </location>
</feature>
<sequence length="661" mass="75807">MADPLSIAASIAGVISLADVVFTRTMKYLKAAKNADEDVRKLSREVLVLSGALSSLSKLAGELDTAGLRDKPIDDLRMHHIQACHATLDRIARDLKKLEGNTLKRKIIWPLTSERTQESFREVSRHKETINLALTANSMDTLLRLLSNQEKLHVKAQEMLEEMKITRKIVTRIRQDEQRRRVLDDFLIYNPQQNYETSLALRHPRTGLWLTLMPPFQAWLSSPDSCLWFSGIPGAGKTVLAGTVIEETLKKNSESVATMFFFCDYKDIKTQSPENILCVLASQLAIQHEEAYGLLERYHRKLQPKRGLRQSPRVVDLQKLLQDMMKSFDHVYLIVDGLDECGPSTSEVVKALLVIINASDNISVAFLSRDEDHIRYWLEKDFENVEIAAHTEDITEFVTSEVEKRVGEKRLHFNDLTLKGEILDRLVDGAKGMFRWVALQLDSLEYCVSDKDCRKALDRLPPGLDESYARILQQVPDGKERLVQKMLNFIAYADPKLRIPDLIQALSVPDEVTAGQAFESHSIIREDFIPKLCKSLIRKSNDGKYYEFAHFTVQEFLEGQMVSMPQGELGPFRLSKSICNRLLAIQCLKYLQFKDFDHWSTNLAIELDYLEKRNEEHPFYMYAAEYWPVYARNEWTDQSLDLYAFAYGGDNVPPRHLLCIA</sequence>
<comment type="caution">
    <text evidence="3">The sequence shown here is derived from an EMBL/GenBank/DDBJ whole genome shotgun (WGS) entry which is preliminary data.</text>
</comment>
<keyword evidence="4" id="KW-1185">Reference proteome</keyword>
<dbReference type="EMBL" id="LJZO01000032">
    <property type="protein sequence ID" value="ROV93550.1"/>
    <property type="molecule type" value="Genomic_DNA"/>
</dbReference>
<dbReference type="InterPro" id="IPR027417">
    <property type="entry name" value="P-loop_NTPase"/>
</dbReference>
<dbReference type="STRING" id="252740.A0A423VRA8"/>
<evidence type="ECO:0000256" key="1">
    <source>
        <dbReference type="ARBA" id="ARBA00022737"/>
    </source>
</evidence>
<evidence type="ECO:0000313" key="3">
    <source>
        <dbReference type="EMBL" id="ROV93550.1"/>
    </source>
</evidence>
<dbReference type="SUPFAM" id="SSF52540">
    <property type="entry name" value="P-loop containing nucleoside triphosphate hydrolases"/>
    <property type="match status" value="1"/>
</dbReference>
<evidence type="ECO:0000259" key="2">
    <source>
        <dbReference type="PROSITE" id="PS50837"/>
    </source>
</evidence>
<evidence type="ECO:0000313" key="4">
    <source>
        <dbReference type="Proteomes" id="UP000284375"/>
    </source>
</evidence>
<dbReference type="PROSITE" id="PS50837">
    <property type="entry name" value="NACHT"/>
    <property type="match status" value="1"/>
</dbReference>
<organism evidence="3 4">
    <name type="scientific">Cytospora chrysosperma</name>
    <name type="common">Cytospora canker fungus</name>
    <name type="synonym">Sphaeria chrysosperma</name>
    <dbReference type="NCBI Taxonomy" id="252740"/>
    <lineage>
        <taxon>Eukaryota</taxon>
        <taxon>Fungi</taxon>
        <taxon>Dikarya</taxon>
        <taxon>Ascomycota</taxon>
        <taxon>Pezizomycotina</taxon>
        <taxon>Sordariomycetes</taxon>
        <taxon>Sordariomycetidae</taxon>
        <taxon>Diaporthales</taxon>
        <taxon>Cytosporaceae</taxon>
        <taxon>Cytospora</taxon>
    </lineage>
</organism>
<gene>
    <name evidence="3" type="ORF">VSDG_06755</name>
</gene>
<reference evidence="3 4" key="1">
    <citation type="submission" date="2015-09" db="EMBL/GenBank/DDBJ databases">
        <title>Host preference determinants of Valsa canker pathogens revealed by comparative genomics.</title>
        <authorList>
            <person name="Yin Z."/>
            <person name="Huang L."/>
        </authorList>
    </citation>
    <scope>NUCLEOTIDE SEQUENCE [LARGE SCALE GENOMIC DNA]</scope>
    <source>
        <strain evidence="3 4">YSFL</strain>
    </source>
</reference>
<dbReference type="Pfam" id="PF24883">
    <property type="entry name" value="NPHP3_N"/>
    <property type="match status" value="1"/>
</dbReference>
<dbReference type="InterPro" id="IPR056884">
    <property type="entry name" value="NPHP3-like_N"/>
</dbReference>